<evidence type="ECO:0000313" key="5">
    <source>
        <dbReference type="EMBL" id="WIA11189.1"/>
    </source>
</evidence>
<keyword evidence="6" id="KW-1185">Reference proteome</keyword>
<keyword evidence="2" id="KW-0443">Lipid metabolism</keyword>
<organism evidence="5 6">
    <name type="scientific">Tetradesmus obliquus</name>
    <name type="common">Green alga</name>
    <name type="synonym">Acutodesmus obliquus</name>
    <dbReference type="NCBI Taxonomy" id="3088"/>
    <lineage>
        <taxon>Eukaryota</taxon>
        <taxon>Viridiplantae</taxon>
        <taxon>Chlorophyta</taxon>
        <taxon>core chlorophytes</taxon>
        <taxon>Chlorophyceae</taxon>
        <taxon>CS clade</taxon>
        <taxon>Sphaeropleales</taxon>
        <taxon>Scenedesmaceae</taxon>
        <taxon>Tetradesmus</taxon>
    </lineage>
</organism>
<accession>A0ABY8TPZ1</accession>
<dbReference type="EMBL" id="CP126209">
    <property type="protein sequence ID" value="WIA11189.1"/>
    <property type="molecule type" value="Genomic_DNA"/>
</dbReference>
<dbReference type="InterPro" id="IPR000073">
    <property type="entry name" value="AB_hydrolase_1"/>
</dbReference>
<feature type="region of interest" description="Disordered" evidence="3">
    <location>
        <begin position="29"/>
        <end position="122"/>
    </location>
</feature>
<feature type="compositionally biased region" description="Low complexity" evidence="3">
    <location>
        <begin position="80"/>
        <end position="90"/>
    </location>
</feature>
<dbReference type="PANTHER" id="PTHR11005">
    <property type="entry name" value="LYSOSOMAL ACID LIPASE-RELATED"/>
    <property type="match status" value="1"/>
</dbReference>
<proteinExistence type="predicted"/>
<evidence type="ECO:0000256" key="3">
    <source>
        <dbReference type="SAM" id="MobiDB-lite"/>
    </source>
</evidence>
<dbReference type="Proteomes" id="UP001244341">
    <property type="component" value="Chromosome 2b"/>
</dbReference>
<keyword evidence="1" id="KW-0442">Lipid degradation</keyword>
<evidence type="ECO:0000313" key="6">
    <source>
        <dbReference type="Proteomes" id="UP001244341"/>
    </source>
</evidence>
<name>A0ABY8TPZ1_TETOB</name>
<dbReference type="InterPro" id="IPR029058">
    <property type="entry name" value="AB_hydrolase_fold"/>
</dbReference>
<gene>
    <name evidence="5" type="ORF">OEZ85_011317</name>
</gene>
<evidence type="ECO:0000256" key="2">
    <source>
        <dbReference type="ARBA" id="ARBA00023098"/>
    </source>
</evidence>
<dbReference type="Pfam" id="PF00561">
    <property type="entry name" value="Abhydrolase_1"/>
    <property type="match status" value="1"/>
</dbReference>
<feature type="domain" description="AB hydrolase-1" evidence="4">
    <location>
        <begin position="234"/>
        <end position="344"/>
    </location>
</feature>
<evidence type="ECO:0000256" key="1">
    <source>
        <dbReference type="ARBA" id="ARBA00022963"/>
    </source>
</evidence>
<protein>
    <recommendedName>
        <fullName evidence="4">AB hydrolase-1 domain-containing protein</fullName>
    </recommendedName>
</protein>
<dbReference type="Gene3D" id="3.40.50.1820">
    <property type="entry name" value="alpha/beta hydrolase"/>
    <property type="match status" value="2"/>
</dbReference>
<evidence type="ECO:0000259" key="4">
    <source>
        <dbReference type="Pfam" id="PF00561"/>
    </source>
</evidence>
<sequence>MADFPSAGLELVKHFNLDGIFLEKQEVVTHDVSQQPELDQQQQQQEGVQQQRHGRHKLTQKQQQQQQQQQQEGADGASPSSARHASSRASSSRKHKQQQQQQQGAMPPMRYSQPRPHPLNLKPRHVKTHYMVPTSDGWKLHLIRTQVQNTQPSHHHPVILCPGLGSSGAYSFDLSPNVSLADYLAGKGWDVWTCELRGELAVMLVVINMLLLCGAYSFDLNPNVSLADYLAGKGWDVWTCELRGGSADSLAGKGWDVWTCELRGNGMSDKPSLFGGRSRWWAIDDHVEKDVPAILRFVLKETHTRQAHFLGHSMGGMILCGVMARVDTTTAKIRSCIAVGSGLFLEESWWRLFERFKPLSRTLWTVPSGTMLRAYSRLMFGPWRIPYIDALYFWPSNVDPHVGRAMMRRNFSNISVGVIEQMVTAFGPQGLLSADKRVVYADPGRLAKVTAPALFLVGDRDRMCPAEGCRKTWQMFGSPDKRFVCLGPAAGFSDHYGHFDILMGKRVEKEVFPLIHGFLLQHDSPRPRL</sequence>
<feature type="compositionally biased region" description="Low complexity" evidence="3">
    <location>
        <begin position="60"/>
        <end position="71"/>
    </location>
</feature>
<dbReference type="SUPFAM" id="SSF53474">
    <property type="entry name" value="alpha/beta-Hydrolases"/>
    <property type="match status" value="2"/>
</dbReference>
<reference evidence="5 6" key="1">
    <citation type="submission" date="2023-05" db="EMBL/GenBank/DDBJ databases">
        <title>A 100% complete, gapless, phased diploid assembly of the Scenedesmus obliquus UTEX 3031 genome.</title>
        <authorList>
            <person name="Biondi T.C."/>
            <person name="Hanschen E.R."/>
            <person name="Kwon T."/>
            <person name="Eng W."/>
            <person name="Kruse C.P.S."/>
            <person name="Koehler S.I."/>
            <person name="Kunde Y."/>
            <person name="Gleasner C.D."/>
            <person name="You Mak K.T."/>
            <person name="Polle J."/>
            <person name="Hovde B.T."/>
            <person name="Starkenburg S.R."/>
        </authorList>
    </citation>
    <scope>NUCLEOTIDE SEQUENCE [LARGE SCALE GENOMIC DNA]</scope>
    <source>
        <strain evidence="5 6">DOE0152z</strain>
    </source>
</reference>
<feature type="compositionally biased region" description="Low complexity" evidence="3">
    <location>
        <begin position="34"/>
        <end position="51"/>
    </location>
</feature>